<comment type="subcellular location">
    <subcellularLocation>
        <location evidence="1">Periplasm</location>
    </subcellularLocation>
</comment>
<comment type="similarity">
    <text evidence="2">Belongs to the bacterial solute-binding protein 5 family.</text>
</comment>
<organism evidence="6 7">
    <name type="scientific">Jiella endophytica</name>
    <dbReference type="NCBI Taxonomy" id="2558362"/>
    <lineage>
        <taxon>Bacteria</taxon>
        <taxon>Pseudomonadati</taxon>
        <taxon>Pseudomonadota</taxon>
        <taxon>Alphaproteobacteria</taxon>
        <taxon>Hyphomicrobiales</taxon>
        <taxon>Aurantimonadaceae</taxon>
        <taxon>Jiella</taxon>
    </lineage>
</organism>
<dbReference type="SUPFAM" id="SSF53850">
    <property type="entry name" value="Periplasmic binding protein-like II"/>
    <property type="match status" value="1"/>
</dbReference>
<evidence type="ECO:0000256" key="4">
    <source>
        <dbReference type="SAM" id="SignalP"/>
    </source>
</evidence>
<dbReference type="GO" id="GO:0030288">
    <property type="term" value="C:outer membrane-bounded periplasmic space"/>
    <property type="evidence" value="ECO:0007669"/>
    <property type="project" value="TreeGrafter"/>
</dbReference>
<dbReference type="RefSeq" id="WP_134761705.1">
    <property type="nucleotide sequence ID" value="NZ_SOZD01000002.1"/>
</dbReference>
<keyword evidence="3 4" id="KW-0732">Signal</keyword>
<dbReference type="OrthoDB" id="8144963at2"/>
<dbReference type="CDD" id="cd08493">
    <property type="entry name" value="PBP2_DppA_like"/>
    <property type="match status" value="1"/>
</dbReference>
<dbReference type="Gene3D" id="3.10.105.10">
    <property type="entry name" value="Dipeptide-binding Protein, Domain 3"/>
    <property type="match status" value="1"/>
</dbReference>
<dbReference type="PIRSF" id="PIRSF002741">
    <property type="entry name" value="MppA"/>
    <property type="match status" value="1"/>
</dbReference>
<dbReference type="InterPro" id="IPR000914">
    <property type="entry name" value="SBP_5_dom"/>
</dbReference>
<feature type="chain" id="PRO_5021409545" evidence="4">
    <location>
        <begin position="26"/>
        <end position="534"/>
    </location>
</feature>
<evidence type="ECO:0000259" key="5">
    <source>
        <dbReference type="Pfam" id="PF00496"/>
    </source>
</evidence>
<feature type="signal peptide" evidence="4">
    <location>
        <begin position="1"/>
        <end position="25"/>
    </location>
</feature>
<evidence type="ECO:0000313" key="7">
    <source>
        <dbReference type="Proteomes" id="UP000298179"/>
    </source>
</evidence>
<reference evidence="6 7" key="1">
    <citation type="submission" date="2019-03" db="EMBL/GenBank/DDBJ databases">
        <title>Jiella endophytica sp. nov., a novel endophytic bacterium isolated from root of Ficus microcarpa Linn. f.</title>
        <authorList>
            <person name="Tuo L."/>
        </authorList>
    </citation>
    <scope>NUCLEOTIDE SEQUENCE [LARGE SCALE GENOMIC DNA]</scope>
    <source>
        <strain evidence="6 7">CBS5Q-3</strain>
    </source>
</reference>
<dbReference type="Pfam" id="PF00496">
    <property type="entry name" value="SBP_bac_5"/>
    <property type="match status" value="1"/>
</dbReference>
<keyword evidence="7" id="KW-1185">Reference proteome</keyword>
<dbReference type="GO" id="GO:0043190">
    <property type="term" value="C:ATP-binding cassette (ABC) transporter complex"/>
    <property type="evidence" value="ECO:0007669"/>
    <property type="project" value="InterPro"/>
</dbReference>
<dbReference type="PANTHER" id="PTHR30290:SF38">
    <property type="entry name" value="D,D-DIPEPTIDE-BINDING PERIPLASMIC PROTEIN DDPA-RELATED"/>
    <property type="match status" value="1"/>
</dbReference>
<dbReference type="Gene3D" id="3.40.190.10">
    <property type="entry name" value="Periplasmic binding protein-like II"/>
    <property type="match status" value="1"/>
</dbReference>
<dbReference type="Gene3D" id="3.90.76.10">
    <property type="entry name" value="Dipeptide-binding Protein, Domain 1"/>
    <property type="match status" value="1"/>
</dbReference>
<evidence type="ECO:0000256" key="1">
    <source>
        <dbReference type="ARBA" id="ARBA00004418"/>
    </source>
</evidence>
<accession>A0A4Y8RS46</accession>
<dbReference type="PANTHER" id="PTHR30290">
    <property type="entry name" value="PERIPLASMIC BINDING COMPONENT OF ABC TRANSPORTER"/>
    <property type="match status" value="1"/>
</dbReference>
<evidence type="ECO:0000256" key="2">
    <source>
        <dbReference type="ARBA" id="ARBA00005695"/>
    </source>
</evidence>
<comment type="caution">
    <text evidence="6">The sequence shown here is derived from an EMBL/GenBank/DDBJ whole genome shotgun (WGS) entry which is preliminary data.</text>
</comment>
<sequence>MSAVLRLLTLAFAIAAFGSPAAAEAAKTLVFCSQDSPESLSPPRAASSIAMDAIRPVFDTLVAFAPGSTDIVPSLAENWSISADGRDYTFHLRQGVAFQSSEDFAPTRPMNADDVIFTFGGTPGETGADGSGKDGEYEAFRNSGLKGILEKVTRVDDHTVTLRLARPDAAFLSELAIPLNAILSAEYGHRMMQQGTPERFDARPIGTGPFRLVDFRQNVAVRYQAFEEHWRGRPAIDTLVFSITPTASARLQKLIAGECHVAASPEPSEIGAIRADPSLRLLTIPGLSIGYLAIDTTKKPFDDVRVRRALTMAIDREAILSAIYPGTGTPAATPLPAASWANDASIKPYPYDPKEARRLLLEAGVTGGLTVDLWYPPENRSYNPDANRMARMIAADLEVLGIKVLRKSAPWEVYWRKLMGGETTLALAGWIGDNGDPDNFMETLLGCVAAEDGGANVARWCDGDFDALLDQARRVTDKETRASLYAEAQAIFHDQAPWVPIASARFLVATRNNVENFVMSPLGFHDFSNVDLAE</sequence>
<name>A0A4Y8RS46_9HYPH</name>
<dbReference type="GO" id="GO:1904680">
    <property type="term" value="F:peptide transmembrane transporter activity"/>
    <property type="evidence" value="ECO:0007669"/>
    <property type="project" value="TreeGrafter"/>
</dbReference>
<dbReference type="EMBL" id="SOZD01000002">
    <property type="protein sequence ID" value="TFF25537.1"/>
    <property type="molecule type" value="Genomic_DNA"/>
</dbReference>
<evidence type="ECO:0000256" key="3">
    <source>
        <dbReference type="ARBA" id="ARBA00022729"/>
    </source>
</evidence>
<proteinExistence type="inferred from homology"/>
<evidence type="ECO:0000313" key="6">
    <source>
        <dbReference type="EMBL" id="TFF25537.1"/>
    </source>
</evidence>
<protein>
    <submittedName>
        <fullName evidence="6">ABC transporter substrate-binding protein</fullName>
    </submittedName>
</protein>
<dbReference type="Proteomes" id="UP000298179">
    <property type="component" value="Unassembled WGS sequence"/>
</dbReference>
<dbReference type="InterPro" id="IPR039424">
    <property type="entry name" value="SBP_5"/>
</dbReference>
<dbReference type="InterPro" id="IPR030678">
    <property type="entry name" value="Peptide/Ni-bd"/>
</dbReference>
<dbReference type="GO" id="GO:0042938">
    <property type="term" value="P:dipeptide transport"/>
    <property type="evidence" value="ECO:0007669"/>
    <property type="project" value="TreeGrafter"/>
</dbReference>
<gene>
    <name evidence="6" type="ORF">E3C22_09335</name>
</gene>
<feature type="domain" description="Solute-binding protein family 5" evidence="5">
    <location>
        <begin position="71"/>
        <end position="449"/>
    </location>
</feature>
<dbReference type="AlphaFoldDB" id="A0A4Y8RS46"/>